<comment type="caution">
    <text evidence="2">The sequence shown here is derived from an EMBL/GenBank/DDBJ whole genome shotgun (WGS) entry which is preliminary data.</text>
</comment>
<protein>
    <recommendedName>
        <fullName evidence="1">D-glutamate cyclase-like C-terminal domain-containing protein</fullName>
    </recommendedName>
</protein>
<proteinExistence type="predicted"/>
<evidence type="ECO:0000313" key="3">
    <source>
        <dbReference type="Proteomes" id="UP000037210"/>
    </source>
</evidence>
<dbReference type="Gene3D" id="3.90.1640.20">
    <property type="entry name" value="TON_0340"/>
    <property type="match status" value="1"/>
</dbReference>
<name>A0A0M0BRV8_9ARCH</name>
<gene>
    <name evidence="2" type="ORF">AC482_01195</name>
</gene>
<dbReference type="Pfam" id="PF14336">
    <property type="entry name" value="GLUCM-like_C"/>
    <property type="match status" value="1"/>
</dbReference>
<dbReference type="AlphaFoldDB" id="A0A0M0BRV8"/>
<sequence length="275" mass="30036">MKELSEELAVGFGDVVDRIVCTPAGTAPIIRKGRGGPAKSRYPWMRVYDETRRRFGRPLTLMAAEELKERVGEGEYALILTNSYEMDGPPGAAAMARALILGLRAIPVIVANYQEGTKFERCLHQTCIGAGLIPVTEREQLFEDIWSPYTVLIRNWPARSVSGALEASKELLDEFRPKAVITVEAVSCNKKGVRHGALGGPRNTGDPEEEIVRWNQLMDLANERGILTIATGDNGNEAGFATIEDILRRHHEFCADCGCPCGGGIVSASRANIVI</sequence>
<organism evidence="2 3">
    <name type="scientific">miscellaneous Crenarchaeota group-15 archaeon DG-45</name>
    <dbReference type="NCBI Taxonomy" id="1685127"/>
    <lineage>
        <taxon>Archaea</taxon>
        <taxon>Candidatus Bathyarchaeota</taxon>
        <taxon>MCG-15</taxon>
    </lineage>
</organism>
<dbReference type="Proteomes" id="UP000037210">
    <property type="component" value="Unassembled WGS sequence"/>
</dbReference>
<dbReference type="EMBL" id="LFWZ01000007">
    <property type="protein sequence ID" value="KON31332.1"/>
    <property type="molecule type" value="Genomic_DNA"/>
</dbReference>
<reference evidence="2 3" key="1">
    <citation type="submission" date="2015-06" db="EMBL/GenBank/DDBJ databases">
        <title>New insights into the roles of widespread benthic archaea in carbon and nitrogen cycling.</title>
        <authorList>
            <person name="Lazar C.S."/>
            <person name="Baker B.J."/>
            <person name="Seitz K.W."/>
            <person name="Hyde A.S."/>
            <person name="Dick G.J."/>
            <person name="Hinrichs K.-U."/>
            <person name="Teske A.P."/>
        </authorList>
    </citation>
    <scope>NUCLEOTIDE SEQUENCE [LARGE SCALE GENOMIC DNA]</scope>
    <source>
        <strain evidence="2">DG-45</strain>
    </source>
</reference>
<feature type="domain" description="D-glutamate cyclase-like C-terminal" evidence="1">
    <location>
        <begin position="84"/>
        <end position="259"/>
    </location>
</feature>
<accession>A0A0M0BRV8</accession>
<dbReference type="InterPro" id="IPR025504">
    <property type="entry name" value="GLUCM_C"/>
</dbReference>
<evidence type="ECO:0000313" key="2">
    <source>
        <dbReference type="EMBL" id="KON31332.1"/>
    </source>
</evidence>
<evidence type="ECO:0000259" key="1">
    <source>
        <dbReference type="Pfam" id="PF14336"/>
    </source>
</evidence>